<dbReference type="GO" id="GO:0005829">
    <property type="term" value="C:cytosol"/>
    <property type="evidence" value="ECO:0007669"/>
    <property type="project" value="TreeGrafter"/>
</dbReference>
<dbReference type="InterPro" id="IPR000944">
    <property type="entry name" value="Tscrpt_reg_Rrf2"/>
</dbReference>
<dbReference type="AlphaFoldDB" id="A0A4R0MR79"/>
<protein>
    <submittedName>
        <fullName evidence="1">Transcriptional regulator</fullName>
    </submittedName>
</protein>
<reference evidence="1 2" key="1">
    <citation type="submission" date="2019-02" db="EMBL/GenBank/DDBJ databases">
        <title>Pedobacter sp. RP-1-13 sp. nov., isolated from Arctic soil.</title>
        <authorList>
            <person name="Dahal R.H."/>
        </authorList>
    </citation>
    <scope>NUCLEOTIDE SEQUENCE [LARGE SCALE GENOMIC DNA]</scope>
    <source>
        <strain evidence="1 2">RP-1-13</strain>
    </source>
</reference>
<dbReference type="OrthoDB" id="213028at2"/>
<name>A0A4R0MR79_9SPHI</name>
<dbReference type="Proteomes" id="UP000292884">
    <property type="component" value="Unassembled WGS sequence"/>
</dbReference>
<dbReference type="PROSITE" id="PS51197">
    <property type="entry name" value="HTH_RRF2_2"/>
    <property type="match status" value="1"/>
</dbReference>
<evidence type="ECO:0000313" key="2">
    <source>
        <dbReference type="Proteomes" id="UP000292884"/>
    </source>
</evidence>
<sequence length="136" mass="15036">MNNGRFAIALHILTLLDKAKDELLSSEYLAGSININPAMVRKELSSLRNHGFVESKEGKNGGSSLAKSAKEISLGEVYQSVRQLSLLGHQKNTPNPKCPVGKDINEHLNNLYNDTELVLIEQLSKQSLADFSQKFK</sequence>
<dbReference type="Pfam" id="PF02082">
    <property type="entry name" value="Rrf2"/>
    <property type="match status" value="1"/>
</dbReference>
<dbReference type="PANTHER" id="PTHR33221:SF15">
    <property type="entry name" value="HTH-TYPE TRANSCRIPTIONAL REGULATOR YWGB-RELATED"/>
    <property type="match status" value="1"/>
</dbReference>
<dbReference type="Gene3D" id="1.10.10.10">
    <property type="entry name" value="Winged helix-like DNA-binding domain superfamily/Winged helix DNA-binding domain"/>
    <property type="match status" value="1"/>
</dbReference>
<keyword evidence="2" id="KW-1185">Reference proteome</keyword>
<proteinExistence type="predicted"/>
<accession>A0A4R0MR79</accession>
<dbReference type="RefSeq" id="WP_131554418.1">
    <property type="nucleotide sequence ID" value="NZ_SJSK01000004.1"/>
</dbReference>
<organism evidence="1 2">
    <name type="scientific">Pedobacter frigiditerrae</name>
    <dbReference type="NCBI Taxonomy" id="2530452"/>
    <lineage>
        <taxon>Bacteria</taxon>
        <taxon>Pseudomonadati</taxon>
        <taxon>Bacteroidota</taxon>
        <taxon>Sphingobacteriia</taxon>
        <taxon>Sphingobacteriales</taxon>
        <taxon>Sphingobacteriaceae</taxon>
        <taxon>Pedobacter</taxon>
    </lineage>
</organism>
<dbReference type="GO" id="GO:0003700">
    <property type="term" value="F:DNA-binding transcription factor activity"/>
    <property type="evidence" value="ECO:0007669"/>
    <property type="project" value="TreeGrafter"/>
</dbReference>
<gene>
    <name evidence="1" type="ORF">EZ428_17205</name>
</gene>
<evidence type="ECO:0000313" key="1">
    <source>
        <dbReference type="EMBL" id="TCC89431.1"/>
    </source>
</evidence>
<dbReference type="EMBL" id="SJSK01000004">
    <property type="protein sequence ID" value="TCC89431.1"/>
    <property type="molecule type" value="Genomic_DNA"/>
</dbReference>
<dbReference type="InterPro" id="IPR036388">
    <property type="entry name" value="WH-like_DNA-bd_sf"/>
</dbReference>
<comment type="caution">
    <text evidence="1">The sequence shown here is derived from an EMBL/GenBank/DDBJ whole genome shotgun (WGS) entry which is preliminary data.</text>
</comment>
<dbReference type="SUPFAM" id="SSF46785">
    <property type="entry name" value="Winged helix' DNA-binding domain"/>
    <property type="match status" value="1"/>
</dbReference>
<dbReference type="PANTHER" id="PTHR33221">
    <property type="entry name" value="WINGED HELIX-TURN-HELIX TRANSCRIPTIONAL REGULATOR, RRF2 FAMILY"/>
    <property type="match status" value="1"/>
</dbReference>
<dbReference type="InterPro" id="IPR036390">
    <property type="entry name" value="WH_DNA-bd_sf"/>
</dbReference>